<reference evidence="4" key="1">
    <citation type="submission" date="2021-01" db="EMBL/GenBank/DDBJ databases">
        <title>Whole genome shotgun sequence of Dactylosporangium siamense NBRC 106093.</title>
        <authorList>
            <person name="Komaki H."/>
            <person name="Tamura T."/>
        </authorList>
    </citation>
    <scope>NUCLEOTIDE SEQUENCE</scope>
    <source>
        <strain evidence="4">NBRC 106093</strain>
    </source>
</reference>
<dbReference type="Pfam" id="PF05448">
    <property type="entry name" value="AXE1"/>
    <property type="match status" value="1"/>
</dbReference>
<feature type="active site" description="Charge relay system" evidence="1">
    <location>
        <position position="294"/>
    </location>
</feature>
<dbReference type="AlphaFoldDB" id="A0A919PMN5"/>
<accession>A0A919PMN5</accession>
<gene>
    <name evidence="4" type="primary">axeA_1</name>
    <name evidence="4" type="ORF">Dsi01nite_032560</name>
</gene>
<dbReference type="GO" id="GO:0005976">
    <property type="term" value="P:polysaccharide metabolic process"/>
    <property type="evidence" value="ECO:0007669"/>
    <property type="project" value="TreeGrafter"/>
</dbReference>
<feature type="binding site" evidence="2">
    <location>
        <position position="113"/>
    </location>
    <ligand>
        <name>substrate</name>
    </ligand>
</feature>
<proteinExistence type="predicted"/>
<sequence>MRRAALVLELPAQDICTAEVAMFTEMPVSELSQYRPDLAVPDDLDRFWQTTLAEVAEHPLDVVAEPVRDTPLRSVIVYDVTFSGFGGHRISAWYLVPRQLDRPAPTVIEYIGYGGGRGLPQEWLFWSAAGYPHLIMDTRGQGSAWRSGDTVDGGSAGLPHVPGFLTDGLPDRDRYYYRRLFADAVRAVDAATELPFCDPDRLVTTGISQGGALALAAASLHPNVARTMPSVPFLCNIKRSAQVATLGPYRELVQWCEVQHTKVDAAFATLAYFDLAILARSARCPALFGISLRDEKCPPSGGYACFNQYGGPKQMLAYEWNGHEGGEAFRLGHQADWLAAWLA</sequence>
<feature type="active site" description="Charge relay system" evidence="1">
    <location>
        <position position="323"/>
    </location>
</feature>
<evidence type="ECO:0000313" key="5">
    <source>
        <dbReference type="Proteomes" id="UP000660611"/>
    </source>
</evidence>
<dbReference type="EMBL" id="BONQ01000050">
    <property type="protein sequence ID" value="GIG45215.1"/>
    <property type="molecule type" value="Genomic_DNA"/>
</dbReference>
<dbReference type="Proteomes" id="UP000660611">
    <property type="component" value="Unassembled WGS sequence"/>
</dbReference>
<organism evidence="4 5">
    <name type="scientific">Dactylosporangium siamense</name>
    <dbReference type="NCBI Taxonomy" id="685454"/>
    <lineage>
        <taxon>Bacteria</taxon>
        <taxon>Bacillati</taxon>
        <taxon>Actinomycetota</taxon>
        <taxon>Actinomycetes</taxon>
        <taxon>Micromonosporales</taxon>
        <taxon>Micromonosporaceae</taxon>
        <taxon>Dactylosporangium</taxon>
    </lineage>
</organism>
<dbReference type="Gene3D" id="3.40.50.1820">
    <property type="entry name" value="alpha/beta hydrolase"/>
    <property type="match status" value="1"/>
</dbReference>
<evidence type="ECO:0000256" key="1">
    <source>
        <dbReference type="PIRSR" id="PIRSR639069-1"/>
    </source>
</evidence>
<dbReference type="InterPro" id="IPR029058">
    <property type="entry name" value="AB_hydrolase_fold"/>
</dbReference>
<dbReference type="InterPro" id="IPR039069">
    <property type="entry name" value="CE7"/>
</dbReference>
<dbReference type="GO" id="GO:0052689">
    <property type="term" value="F:carboxylic ester hydrolase activity"/>
    <property type="evidence" value="ECO:0007669"/>
    <property type="project" value="TreeGrafter"/>
</dbReference>
<dbReference type="PANTHER" id="PTHR40111:SF1">
    <property type="entry name" value="CEPHALOSPORIN-C DEACETYLASE"/>
    <property type="match status" value="1"/>
</dbReference>
<evidence type="ECO:0000259" key="3">
    <source>
        <dbReference type="Pfam" id="PF05448"/>
    </source>
</evidence>
<name>A0A919PMN5_9ACTN</name>
<protein>
    <submittedName>
        <fullName evidence="4">Cephalosporin-C deacetylase</fullName>
    </submittedName>
</protein>
<feature type="domain" description="Acetyl xylan esterase" evidence="3">
    <location>
        <begin position="23"/>
        <end position="339"/>
    </location>
</feature>
<dbReference type="PANTHER" id="PTHR40111">
    <property type="entry name" value="CEPHALOSPORIN-C DEACETYLASE"/>
    <property type="match status" value="1"/>
</dbReference>
<dbReference type="InterPro" id="IPR008391">
    <property type="entry name" value="AXE1_dom"/>
</dbReference>
<evidence type="ECO:0000313" key="4">
    <source>
        <dbReference type="EMBL" id="GIG45215.1"/>
    </source>
</evidence>
<keyword evidence="5" id="KW-1185">Reference proteome</keyword>
<evidence type="ECO:0000256" key="2">
    <source>
        <dbReference type="PIRSR" id="PIRSR639069-2"/>
    </source>
</evidence>
<comment type="caution">
    <text evidence="4">The sequence shown here is derived from an EMBL/GenBank/DDBJ whole genome shotgun (WGS) entry which is preliminary data.</text>
</comment>
<dbReference type="SUPFAM" id="SSF53474">
    <property type="entry name" value="alpha/beta-Hydrolases"/>
    <property type="match status" value="1"/>
</dbReference>
<feature type="active site" description="Nucleophile" evidence="1">
    <location>
        <position position="208"/>
    </location>
</feature>